<evidence type="ECO:0000256" key="7">
    <source>
        <dbReference type="ARBA" id="ARBA00023049"/>
    </source>
</evidence>
<reference evidence="9 10" key="1">
    <citation type="submission" date="2022-11" db="EMBL/GenBank/DDBJ databases">
        <title>Mycobacterium sp. nov.</title>
        <authorList>
            <person name="Papic B."/>
            <person name="Spicic S."/>
            <person name="Duvnjak S."/>
        </authorList>
    </citation>
    <scope>NUCLEOTIDE SEQUENCE [LARGE SCALE GENOMIC DNA]</scope>
    <source>
        <strain evidence="9 10">CVI_P4</strain>
    </source>
</reference>
<keyword evidence="3" id="KW-0479">Metal-binding</keyword>
<evidence type="ECO:0000256" key="5">
    <source>
        <dbReference type="ARBA" id="ARBA00022833"/>
    </source>
</evidence>
<evidence type="ECO:0000256" key="2">
    <source>
        <dbReference type="ARBA" id="ARBA00022670"/>
    </source>
</evidence>
<keyword evidence="2" id="KW-0645">Protease</keyword>
<dbReference type="RefSeq" id="WP_265995364.1">
    <property type="nucleotide sequence ID" value="NZ_JAPJDN010000003.1"/>
</dbReference>
<dbReference type="PANTHER" id="PTHR43126:SF1">
    <property type="entry name" value="D-ALANYL-D-ALANINE DIPEPTIDASE"/>
    <property type="match status" value="1"/>
</dbReference>
<dbReference type="EMBL" id="JAPJDO010000003">
    <property type="protein sequence ID" value="MCX2935976.1"/>
    <property type="molecule type" value="Genomic_DNA"/>
</dbReference>
<proteinExistence type="predicted"/>
<accession>A0ABT3S8Z5</accession>
<organism evidence="9 10">
    <name type="scientific">Mycobacterium pinniadriaticum</name>
    <dbReference type="NCBI Taxonomy" id="2994102"/>
    <lineage>
        <taxon>Bacteria</taxon>
        <taxon>Bacillati</taxon>
        <taxon>Actinomycetota</taxon>
        <taxon>Actinomycetes</taxon>
        <taxon>Mycobacteriales</taxon>
        <taxon>Mycobacteriaceae</taxon>
        <taxon>Mycobacterium</taxon>
    </lineage>
</organism>
<evidence type="ECO:0000313" key="9">
    <source>
        <dbReference type="EMBL" id="MCX2935976.1"/>
    </source>
</evidence>
<evidence type="ECO:0000256" key="4">
    <source>
        <dbReference type="ARBA" id="ARBA00022801"/>
    </source>
</evidence>
<evidence type="ECO:0000256" key="1">
    <source>
        <dbReference type="ARBA" id="ARBA00001362"/>
    </source>
</evidence>
<dbReference type="PANTHER" id="PTHR43126">
    <property type="entry name" value="D-ALANYL-D-ALANINE DIPEPTIDASE"/>
    <property type="match status" value="1"/>
</dbReference>
<keyword evidence="4" id="KW-0378">Hydrolase</keyword>
<dbReference type="InterPro" id="IPR000755">
    <property type="entry name" value="A_A_dipeptidase"/>
</dbReference>
<keyword evidence="6" id="KW-0224">Dipeptidase</keyword>
<dbReference type="Gene3D" id="3.30.1380.10">
    <property type="match status" value="1"/>
</dbReference>
<evidence type="ECO:0000256" key="8">
    <source>
        <dbReference type="ARBA" id="ARBA00023316"/>
    </source>
</evidence>
<keyword evidence="10" id="KW-1185">Reference proteome</keyword>
<dbReference type="Proteomes" id="UP001300745">
    <property type="component" value="Unassembled WGS sequence"/>
</dbReference>
<evidence type="ECO:0008006" key="11">
    <source>
        <dbReference type="Google" id="ProtNLM"/>
    </source>
</evidence>
<keyword evidence="8" id="KW-0961">Cell wall biogenesis/degradation</keyword>
<name>A0ABT3S8Z5_9MYCO</name>
<comment type="catalytic activity">
    <reaction evidence="1">
        <text>D-alanyl-D-alanine + H2O = 2 D-alanine</text>
        <dbReference type="Rhea" id="RHEA:20661"/>
        <dbReference type="ChEBI" id="CHEBI:15377"/>
        <dbReference type="ChEBI" id="CHEBI:57416"/>
        <dbReference type="ChEBI" id="CHEBI:57822"/>
        <dbReference type="EC" id="3.4.13.22"/>
    </reaction>
</comment>
<dbReference type="InterPro" id="IPR009045">
    <property type="entry name" value="Zn_M74/Hedgehog-like"/>
</dbReference>
<dbReference type="SUPFAM" id="SSF55166">
    <property type="entry name" value="Hedgehog/DD-peptidase"/>
    <property type="match status" value="1"/>
</dbReference>
<protein>
    <recommendedName>
        <fullName evidence="11">D-alanyl-D-alanine dipeptidase</fullName>
    </recommendedName>
</protein>
<keyword evidence="7" id="KW-0482">Metalloprotease</keyword>
<evidence type="ECO:0000313" key="10">
    <source>
        <dbReference type="Proteomes" id="UP001300745"/>
    </source>
</evidence>
<keyword evidence="5" id="KW-0862">Zinc</keyword>
<sequence length="117" mass="12977">MCILTREAAEGLRRAQQDFAGLGYTLRVYDCYRPQQAVNEFVSWATNLDDQRMKAEFYPRVDKANLFDDGYIAERSGHSRGSTMDLTLVGVAGNADPALRPRSAADGLHCTTTGSVW</sequence>
<gene>
    <name evidence="9" type="ORF">ORI27_04650</name>
</gene>
<evidence type="ECO:0000256" key="3">
    <source>
        <dbReference type="ARBA" id="ARBA00022723"/>
    </source>
</evidence>
<dbReference type="Pfam" id="PF01427">
    <property type="entry name" value="Peptidase_M15"/>
    <property type="match status" value="1"/>
</dbReference>
<comment type="caution">
    <text evidence="9">The sequence shown here is derived from an EMBL/GenBank/DDBJ whole genome shotgun (WGS) entry which is preliminary data.</text>
</comment>
<evidence type="ECO:0000256" key="6">
    <source>
        <dbReference type="ARBA" id="ARBA00022997"/>
    </source>
</evidence>